<proteinExistence type="inferred from homology"/>
<dbReference type="CDD" id="cd00293">
    <property type="entry name" value="USP-like"/>
    <property type="match status" value="2"/>
</dbReference>
<dbReference type="Pfam" id="PF00582">
    <property type="entry name" value="Usp"/>
    <property type="match status" value="2"/>
</dbReference>
<keyword evidence="4" id="KW-1185">Reference proteome</keyword>
<dbReference type="RefSeq" id="WP_155315019.1">
    <property type="nucleotide sequence ID" value="NZ_AP021874.1"/>
</dbReference>
<evidence type="ECO:0000313" key="3">
    <source>
        <dbReference type="EMBL" id="BBO66680.1"/>
    </source>
</evidence>
<dbReference type="AlphaFoldDB" id="A0A5K7YF73"/>
<feature type="domain" description="UspA" evidence="2">
    <location>
        <begin position="164"/>
        <end position="293"/>
    </location>
</feature>
<dbReference type="Proteomes" id="UP000427906">
    <property type="component" value="Chromosome"/>
</dbReference>
<dbReference type="PANTHER" id="PTHR46268:SF6">
    <property type="entry name" value="UNIVERSAL STRESS PROTEIN UP12"/>
    <property type="match status" value="1"/>
</dbReference>
<dbReference type="KEGG" id="dalk:DSCA_06100"/>
<name>A0A5K7YF73_9BACT</name>
<dbReference type="PANTHER" id="PTHR46268">
    <property type="entry name" value="STRESS RESPONSE PROTEIN NHAX"/>
    <property type="match status" value="1"/>
</dbReference>
<accession>A0A5K7YF73</accession>
<dbReference type="InterPro" id="IPR006016">
    <property type="entry name" value="UspA"/>
</dbReference>
<evidence type="ECO:0000259" key="2">
    <source>
        <dbReference type="Pfam" id="PF00582"/>
    </source>
</evidence>
<organism evidence="3 4">
    <name type="scientific">Desulfosarcina alkanivorans</name>
    <dbReference type="NCBI Taxonomy" id="571177"/>
    <lineage>
        <taxon>Bacteria</taxon>
        <taxon>Pseudomonadati</taxon>
        <taxon>Thermodesulfobacteriota</taxon>
        <taxon>Desulfobacteria</taxon>
        <taxon>Desulfobacterales</taxon>
        <taxon>Desulfosarcinaceae</taxon>
        <taxon>Desulfosarcina</taxon>
    </lineage>
</organism>
<reference evidence="3 4" key="1">
    <citation type="submission" date="2019-11" db="EMBL/GenBank/DDBJ databases">
        <title>Comparative genomics of hydrocarbon-degrading Desulfosarcina strains.</title>
        <authorList>
            <person name="Watanabe M."/>
            <person name="Kojima H."/>
            <person name="Fukui M."/>
        </authorList>
    </citation>
    <scope>NUCLEOTIDE SEQUENCE [LARGE SCALE GENOMIC DNA]</scope>
    <source>
        <strain evidence="3 4">PL12</strain>
    </source>
</reference>
<dbReference type="SUPFAM" id="SSF52402">
    <property type="entry name" value="Adenine nucleotide alpha hydrolases-like"/>
    <property type="match status" value="2"/>
</dbReference>
<feature type="domain" description="UspA" evidence="2">
    <location>
        <begin position="6"/>
        <end position="156"/>
    </location>
</feature>
<dbReference type="EMBL" id="AP021874">
    <property type="protein sequence ID" value="BBO66680.1"/>
    <property type="molecule type" value="Genomic_DNA"/>
</dbReference>
<comment type="similarity">
    <text evidence="1">Belongs to the universal stress protein A family.</text>
</comment>
<sequence length="303" mass="32826">MAPRQKRLLLAVDGSERALQTVRYAGEEAAFSGMKIVLFHVFNSIPDAYYDLEKEPKSVKVVRHVRSWEAQQKKDIRAYMDRASQMLVDAGHAEPAVEVKIQNRKKGVARDIIIEAQKGYDAVLIRRRGATALKNIIVGSVTNKLLEKLSFIPVLIAGRKPVNKKVLIAVDGSPCAARAVRFVADILGPAGDYTARLVHVVRGSASTDLDLFKENGIPGSAAVFSEAIKVLTAAGFDSQNISTKTISGVMSRAGAIVKAGEQGDWGTIVVGRRGLSSVGDFFMGRVSNKVVHAGRMDTVWIVT</sequence>
<dbReference type="InterPro" id="IPR006015">
    <property type="entry name" value="Universal_stress_UspA"/>
</dbReference>
<dbReference type="Gene3D" id="3.40.50.12370">
    <property type="match status" value="1"/>
</dbReference>
<gene>
    <name evidence="3" type="ORF">DSCA_06100</name>
</gene>
<evidence type="ECO:0000313" key="4">
    <source>
        <dbReference type="Proteomes" id="UP000427906"/>
    </source>
</evidence>
<dbReference type="OrthoDB" id="5430193at2"/>
<dbReference type="PRINTS" id="PR01438">
    <property type="entry name" value="UNVRSLSTRESS"/>
</dbReference>
<evidence type="ECO:0000256" key="1">
    <source>
        <dbReference type="ARBA" id="ARBA00008791"/>
    </source>
</evidence>
<protein>
    <recommendedName>
        <fullName evidence="2">UspA domain-containing protein</fullName>
    </recommendedName>
</protein>